<accession>A0A0B8T842</accession>
<dbReference type="RefSeq" id="WP_037499080.1">
    <property type="nucleotide sequence ID" value="NZ_JJMU01000032.1"/>
</dbReference>
<protein>
    <submittedName>
        <fullName evidence="1">Uncharacterized protein</fullName>
    </submittedName>
</protein>
<organism evidence="1 2">
    <name type="scientific">Sphingobacterium deserti</name>
    <dbReference type="NCBI Taxonomy" id="1229276"/>
    <lineage>
        <taxon>Bacteria</taxon>
        <taxon>Pseudomonadati</taxon>
        <taxon>Bacteroidota</taxon>
        <taxon>Sphingobacteriia</taxon>
        <taxon>Sphingobacteriales</taxon>
        <taxon>Sphingobacteriaceae</taxon>
        <taxon>Sphingobacterium</taxon>
    </lineage>
</organism>
<sequence>MVEYFTQDEHETRLSENEVAMVDRNTDALFDERLRNGLAKLTKSPSAQTIENILNYSKSLTK</sequence>
<gene>
    <name evidence="1" type="ORF">DI53_2254</name>
</gene>
<keyword evidence="2" id="KW-1185">Reference proteome</keyword>
<dbReference type="OrthoDB" id="713105at2"/>
<dbReference type="EMBL" id="JJMU01000032">
    <property type="protein sequence ID" value="KGE14060.1"/>
    <property type="molecule type" value="Genomic_DNA"/>
</dbReference>
<name>A0A0B8T842_9SPHI</name>
<proteinExistence type="predicted"/>
<dbReference type="AlphaFoldDB" id="A0A0B8T842"/>
<evidence type="ECO:0000313" key="2">
    <source>
        <dbReference type="Proteomes" id="UP000031802"/>
    </source>
</evidence>
<dbReference type="Proteomes" id="UP000031802">
    <property type="component" value="Unassembled WGS sequence"/>
</dbReference>
<evidence type="ECO:0000313" key="1">
    <source>
        <dbReference type="EMBL" id="KGE14060.1"/>
    </source>
</evidence>
<reference evidence="1 2" key="2">
    <citation type="journal article" date="2015" name="PLoS ONE">
        <title>Whole-Genome Optical Mapping and Finished Genome Sequence of Sphingobacterium deserti sp. nov., a New Species Isolated from the Western Desert of China.</title>
        <authorList>
            <person name="Teng C."/>
            <person name="Zhou Z."/>
            <person name="Molnar I."/>
            <person name="Li X."/>
            <person name="Tang R."/>
            <person name="Chen M."/>
            <person name="Wang L."/>
            <person name="Su S."/>
            <person name="Zhang W."/>
            <person name="Lin M."/>
        </authorList>
    </citation>
    <scope>NUCLEOTIDE SEQUENCE [LARGE SCALE GENOMIC DNA]</scope>
    <source>
        <strain evidence="2">ACCC05744</strain>
    </source>
</reference>
<reference evidence="2" key="1">
    <citation type="submission" date="2014-04" db="EMBL/GenBank/DDBJ databases">
        <title>Whole-Genome optical mapping and complete genome sequence of Sphingobacterium deserti sp. nov., a new spaces isolated from desert in the west of China.</title>
        <authorList>
            <person name="Teng C."/>
            <person name="Zhou Z."/>
            <person name="Li X."/>
            <person name="Chen M."/>
            <person name="Lin M."/>
            <person name="Wang L."/>
            <person name="Su S."/>
            <person name="Zhang C."/>
            <person name="Zhang W."/>
        </authorList>
    </citation>
    <scope>NUCLEOTIDE SEQUENCE [LARGE SCALE GENOMIC DNA]</scope>
    <source>
        <strain evidence="2">ACCC05744</strain>
    </source>
</reference>
<dbReference type="STRING" id="1229276.DI53_2254"/>
<comment type="caution">
    <text evidence="1">The sequence shown here is derived from an EMBL/GenBank/DDBJ whole genome shotgun (WGS) entry which is preliminary data.</text>
</comment>